<dbReference type="CDD" id="cd21175">
    <property type="entry name" value="LPMO_AA9"/>
    <property type="match status" value="1"/>
</dbReference>
<keyword evidence="8" id="KW-0732">Signal</keyword>
<keyword evidence="4 6" id="KW-1015">Disulfide bond</keyword>
<evidence type="ECO:0000256" key="4">
    <source>
        <dbReference type="ARBA" id="ARBA00023157"/>
    </source>
</evidence>
<sequence length="317" mass="33332">MKLSIIVAAALAEVVSAHYFFDTSTVKGVTSKKKPVHPKVHSSDMGGGASGTTEVMTIAAGTAITFTLGVGASMAHPGTGMVYMSLAPTGSVKEYDGSGSWFKIWEEGICNKGGRLTDDAWCTWKRNNITATIPKETPNGEYLVRVEHIAVHRCHIGEPEQYVSCMQVKVIDGGTGTPGPLVKFPGAYKDTDPYAHFSVYNGMKDFPSAGPDVWNGSSSGAVAGAAVDGAVNPGPAPIQTLKTSTTKAAQATPKPQRKSGTEEKPASQEKPAHQRKPASQKQPEPQGGSPKPQAKSEPQAAPETQGIPEPDEESCDE</sequence>
<feature type="signal peptide" evidence="8">
    <location>
        <begin position="1"/>
        <end position="17"/>
    </location>
</feature>
<dbReference type="GO" id="GO:0005576">
    <property type="term" value="C:extracellular region"/>
    <property type="evidence" value="ECO:0007669"/>
    <property type="project" value="UniProtKB-SubCell"/>
</dbReference>
<proteinExistence type="predicted"/>
<evidence type="ECO:0000256" key="7">
    <source>
        <dbReference type="SAM" id="MobiDB-lite"/>
    </source>
</evidence>
<dbReference type="Pfam" id="PF03443">
    <property type="entry name" value="AA9"/>
    <property type="match status" value="1"/>
</dbReference>
<name>A0A1E1KQV0_9HELO</name>
<comment type="catalytic activity">
    <reaction evidence="6">
        <text>[(1-&gt;4)-beta-D-glucosyl]n+m + reduced acceptor + O2 = 4-dehydro-beta-D-glucosyl-[(1-&gt;4)-beta-D-glucosyl]n-1 + [(1-&gt;4)-beta-D-glucosyl]m + acceptor + H2O.</text>
        <dbReference type="EC" id="1.14.99.56"/>
    </reaction>
</comment>
<dbReference type="OrthoDB" id="3496539at2759"/>
<comment type="subcellular location">
    <subcellularLocation>
        <location evidence="2 6">Secreted</location>
    </subcellularLocation>
</comment>
<evidence type="ECO:0000256" key="5">
    <source>
        <dbReference type="ARBA" id="ARBA00023180"/>
    </source>
</evidence>
<dbReference type="GO" id="GO:0030245">
    <property type="term" value="P:cellulose catabolic process"/>
    <property type="evidence" value="ECO:0007669"/>
    <property type="project" value="UniProtKB-UniRule"/>
</dbReference>
<dbReference type="EC" id="1.14.99.56" evidence="6"/>
<keyword evidence="11" id="KW-1185">Reference proteome</keyword>
<evidence type="ECO:0000256" key="1">
    <source>
        <dbReference type="ARBA" id="ARBA00001973"/>
    </source>
</evidence>
<reference evidence="11" key="1">
    <citation type="submission" date="2016-03" db="EMBL/GenBank/DDBJ databases">
        <authorList>
            <person name="Guldener U."/>
        </authorList>
    </citation>
    <scope>NUCLEOTIDE SEQUENCE [LARGE SCALE GENOMIC DNA]</scope>
    <source>
        <strain evidence="11">04CH-RAC-A.6.1</strain>
    </source>
</reference>
<dbReference type="InterPro" id="IPR005103">
    <property type="entry name" value="AA9_LPMO"/>
</dbReference>
<dbReference type="AlphaFoldDB" id="A0A1E1KQV0"/>
<feature type="compositionally biased region" description="Basic and acidic residues" evidence="7">
    <location>
        <begin position="259"/>
        <end position="272"/>
    </location>
</feature>
<keyword evidence="6" id="KW-0119">Carbohydrate metabolism</keyword>
<evidence type="ECO:0000256" key="8">
    <source>
        <dbReference type="SAM" id="SignalP"/>
    </source>
</evidence>
<feature type="domain" description="Auxiliary Activity family 9 catalytic" evidence="9">
    <location>
        <begin position="31"/>
        <end position="203"/>
    </location>
</feature>
<dbReference type="PANTHER" id="PTHR33353:SF2">
    <property type="entry name" value="ENDO-BETA-1,4-GLUCANASE D"/>
    <property type="match status" value="1"/>
</dbReference>
<feature type="chain" id="PRO_5009446239" description="AA9 family lytic polysaccharide monooxygenase" evidence="8">
    <location>
        <begin position="18"/>
        <end position="317"/>
    </location>
</feature>
<keyword evidence="5" id="KW-0325">Glycoprotein</keyword>
<dbReference type="GO" id="GO:0008810">
    <property type="term" value="F:cellulase activity"/>
    <property type="evidence" value="ECO:0007669"/>
    <property type="project" value="UniProtKB-UniRule"/>
</dbReference>
<evidence type="ECO:0000313" key="11">
    <source>
        <dbReference type="Proteomes" id="UP000178912"/>
    </source>
</evidence>
<dbReference type="Gene3D" id="2.70.50.70">
    <property type="match status" value="1"/>
</dbReference>
<evidence type="ECO:0000256" key="6">
    <source>
        <dbReference type="RuleBase" id="RU368122"/>
    </source>
</evidence>
<keyword evidence="3 6" id="KW-0964">Secreted</keyword>
<dbReference type="EMBL" id="FJUX01000045">
    <property type="protein sequence ID" value="CZT00391.1"/>
    <property type="molecule type" value="Genomic_DNA"/>
</dbReference>
<dbReference type="PANTHER" id="PTHR33353">
    <property type="entry name" value="PUTATIVE (AFU_ORTHOLOGUE AFUA_1G12560)-RELATED"/>
    <property type="match status" value="1"/>
</dbReference>
<organism evidence="10 11">
    <name type="scientific">Rhynchosporium agropyri</name>
    <dbReference type="NCBI Taxonomy" id="914238"/>
    <lineage>
        <taxon>Eukaryota</taxon>
        <taxon>Fungi</taxon>
        <taxon>Dikarya</taxon>
        <taxon>Ascomycota</taxon>
        <taxon>Pezizomycotina</taxon>
        <taxon>Leotiomycetes</taxon>
        <taxon>Helotiales</taxon>
        <taxon>Ploettnerulaceae</taxon>
        <taxon>Rhynchosporium</taxon>
    </lineage>
</organism>
<evidence type="ECO:0000256" key="2">
    <source>
        <dbReference type="ARBA" id="ARBA00004613"/>
    </source>
</evidence>
<comment type="cofactor">
    <cofactor evidence="1">
        <name>Cu(2+)</name>
        <dbReference type="ChEBI" id="CHEBI:29036"/>
    </cofactor>
</comment>
<comment type="function">
    <text evidence="6">Lytic polysaccharide monooxygenase (LMPO) that depolymerizes crystalline and amorphous polysaccharides via the oxidation of scissile alpha- or beta-(1-4)-glycosidic bonds, yielding C1 and/or C4 oxidation products. Catalysis by LPMOs requires the reduction of the active-site copper from Cu(II) to Cu(I) by a reducing agent and H(2)O(2) or O(2) as a cosubstrate.</text>
</comment>
<feature type="compositionally biased region" description="Polar residues" evidence="7">
    <location>
        <begin position="240"/>
        <end position="249"/>
    </location>
</feature>
<comment type="domain">
    <text evidence="6">Has a modular structure: an endo-beta-1,4-glucanase catalytic module at the N-terminus, a linker rich in serines and threonines, and a C-terminal carbohydrate-binding module (CBM).</text>
</comment>
<evidence type="ECO:0000259" key="9">
    <source>
        <dbReference type="Pfam" id="PF03443"/>
    </source>
</evidence>
<gene>
    <name evidence="10" type="ORF">RAG0_08433</name>
</gene>
<keyword evidence="6" id="KW-0136">Cellulose degradation</keyword>
<keyword evidence="6" id="KW-0624">Polysaccharide degradation</keyword>
<dbReference type="Proteomes" id="UP000178912">
    <property type="component" value="Unassembled WGS sequence"/>
</dbReference>
<protein>
    <recommendedName>
        <fullName evidence="6">AA9 family lytic polysaccharide monooxygenase</fullName>
        <ecNumber evidence="6">1.14.99.56</ecNumber>
    </recommendedName>
    <alternativeName>
        <fullName evidence="6">Endo-beta-1,4-glucanase</fullName>
    </alternativeName>
    <alternativeName>
        <fullName evidence="6">Glycosyl hydrolase 61 family protein</fullName>
    </alternativeName>
</protein>
<dbReference type="GO" id="GO:0030248">
    <property type="term" value="F:cellulose binding"/>
    <property type="evidence" value="ECO:0007669"/>
    <property type="project" value="UniProtKB-UniRule"/>
</dbReference>
<feature type="region of interest" description="Disordered" evidence="7">
    <location>
        <begin position="233"/>
        <end position="317"/>
    </location>
</feature>
<accession>A0A1E1KQV0</accession>
<evidence type="ECO:0000256" key="3">
    <source>
        <dbReference type="ARBA" id="ARBA00022525"/>
    </source>
</evidence>
<evidence type="ECO:0000313" key="10">
    <source>
        <dbReference type="EMBL" id="CZT00391.1"/>
    </source>
</evidence>
<dbReference type="InterPro" id="IPR049892">
    <property type="entry name" value="AA9"/>
</dbReference>